<evidence type="ECO:0000313" key="11">
    <source>
        <dbReference type="Proteomes" id="UP001632037"/>
    </source>
</evidence>
<evidence type="ECO:0000313" key="10">
    <source>
        <dbReference type="EMBL" id="KAL3660075.1"/>
    </source>
</evidence>
<feature type="region of interest" description="Disordered" evidence="7">
    <location>
        <begin position="181"/>
        <end position="262"/>
    </location>
</feature>
<feature type="domain" description="TERF2-interacting telomeric protein 1 Myb" evidence="8">
    <location>
        <begin position="105"/>
        <end position="161"/>
    </location>
</feature>
<dbReference type="InterPro" id="IPR036420">
    <property type="entry name" value="BRCT_dom_sf"/>
</dbReference>
<comment type="caution">
    <text evidence="10">The sequence shown here is derived from an EMBL/GenBank/DDBJ whole genome shotgun (WGS) entry which is preliminary data.</text>
</comment>
<dbReference type="PANTHER" id="PTHR16466:SF6">
    <property type="entry name" value="TELOMERIC REPEAT-BINDING FACTOR 2-INTERACTING PROTEIN 1"/>
    <property type="match status" value="1"/>
</dbReference>
<keyword evidence="11" id="KW-1185">Reference proteome</keyword>
<dbReference type="InterPro" id="IPR015010">
    <property type="entry name" value="TERF2IP_Myb"/>
</dbReference>
<dbReference type="Pfam" id="PF16589">
    <property type="entry name" value="BRCT_2"/>
    <property type="match status" value="1"/>
</dbReference>
<dbReference type="InterPro" id="IPR001357">
    <property type="entry name" value="BRCT_dom"/>
</dbReference>
<comment type="subcellular location">
    <subcellularLocation>
        <location evidence="2">Chromosome</location>
        <location evidence="2">Telomere</location>
    </subcellularLocation>
    <subcellularLocation>
        <location evidence="1">Nucleus</location>
    </subcellularLocation>
</comment>
<feature type="compositionally biased region" description="Low complexity" evidence="7">
    <location>
        <begin position="194"/>
        <end position="225"/>
    </location>
</feature>
<sequence>MTPSPSTSTLFRSLKFYPTRTLAREVADEVQDLIERHGGVVSASPVGATQLVDYEKLDSRRPEWVSVDFIKDSVASGTLQDPQKYSGLVFNSRPIQLPIKARARYSIEDDARLLHFAKLRGWKSMNPMPPSAWKDAERVQVTSHTWQSMYEHFKKQLQSKTPKEQRAIMSKAVVAIRTRLQSQEATEEEKQVQATSTAEAASPTTPTVAAREAPPTPATSSPPRSQIGKKARQKRKRVVESSPDDEEKIAESIDDDPPEVPGVNFRSAWTEVAMDPRRRKYLLPFFHVSEEEGSRGNVPDTDEPVESSHGDEPVIEVPAHEGNAGITGKEQPAREVNVRFATETAKFICQLQLETNQDTTCVVHALYYCSGNTNMARAFLKGASPEGMWSPDDDLLLVNLVADEDIDRSAVAAAVDRGDFASMQTPRDADEILARVQFLR</sequence>
<feature type="compositionally biased region" description="Basic residues" evidence="7">
    <location>
        <begin position="227"/>
        <end position="237"/>
    </location>
</feature>
<dbReference type="GO" id="GO:0000781">
    <property type="term" value="C:chromosome, telomeric region"/>
    <property type="evidence" value="ECO:0007669"/>
    <property type="project" value="UniProtKB-SubCell"/>
</dbReference>
<dbReference type="Proteomes" id="UP001632037">
    <property type="component" value="Unassembled WGS sequence"/>
</dbReference>
<dbReference type="AlphaFoldDB" id="A0ABD3EZT3"/>
<keyword evidence="4" id="KW-0158">Chromosome</keyword>
<dbReference type="Pfam" id="PF08914">
    <property type="entry name" value="Myb_Rap1"/>
    <property type="match status" value="1"/>
</dbReference>
<comment type="similarity">
    <text evidence="3">Belongs to the RAP1 family.</text>
</comment>
<dbReference type="PANTHER" id="PTHR16466">
    <property type="entry name" value="TELOMERE REPEAT-BINDING FACTOR 2-INTERACTING PROTEIN 1"/>
    <property type="match status" value="1"/>
</dbReference>
<dbReference type="EMBL" id="JBIMZQ010000043">
    <property type="protein sequence ID" value="KAL3660075.1"/>
    <property type="molecule type" value="Genomic_DNA"/>
</dbReference>
<dbReference type="SUPFAM" id="SSF52113">
    <property type="entry name" value="BRCT domain"/>
    <property type="match status" value="1"/>
</dbReference>
<dbReference type="SUPFAM" id="SSF46689">
    <property type="entry name" value="Homeodomain-like"/>
    <property type="match status" value="1"/>
</dbReference>
<keyword evidence="5" id="KW-0779">Telomere</keyword>
<keyword evidence="6" id="KW-0539">Nucleus</keyword>
<evidence type="ECO:0000256" key="3">
    <source>
        <dbReference type="ARBA" id="ARBA00010467"/>
    </source>
</evidence>
<reference evidence="10 11" key="1">
    <citation type="submission" date="2024-09" db="EMBL/GenBank/DDBJ databases">
        <title>Genome sequencing and assembly of Phytophthora oleae, isolate VK10A, causative agent of rot of olive drupes.</title>
        <authorList>
            <person name="Conti Taguali S."/>
            <person name="Riolo M."/>
            <person name="La Spada F."/>
            <person name="Cacciola S.O."/>
            <person name="Dionisio G."/>
        </authorList>
    </citation>
    <scope>NUCLEOTIDE SEQUENCE [LARGE SCALE GENOMIC DNA]</scope>
    <source>
        <strain evidence="10 11">VK10A</strain>
    </source>
</reference>
<evidence type="ECO:0000256" key="1">
    <source>
        <dbReference type="ARBA" id="ARBA00004123"/>
    </source>
</evidence>
<feature type="compositionally biased region" description="Acidic residues" evidence="7">
    <location>
        <begin position="242"/>
        <end position="258"/>
    </location>
</feature>
<dbReference type="Gene3D" id="1.10.10.60">
    <property type="entry name" value="Homeodomain-like"/>
    <property type="match status" value="1"/>
</dbReference>
<proteinExistence type="inferred from homology"/>
<dbReference type="GO" id="GO:0005634">
    <property type="term" value="C:nucleus"/>
    <property type="evidence" value="ECO:0007669"/>
    <property type="project" value="UniProtKB-SubCell"/>
</dbReference>
<dbReference type="InterPro" id="IPR009057">
    <property type="entry name" value="Homeodomain-like_sf"/>
</dbReference>
<evidence type="ECO:0000256" key="7">
    <source>
        <dbReference type="SAM" id="MobiDB-lite"/>
    </source>
</evidence>
<feature type="domain" description="BRCT" evidence="9">
    <location>
        <begin position="9"/>
        <end position="85"/>
    </location>
</feature>
<gene>
    <name evidence="10" type="ORF">V7S43_014997</name>
</gene>
<evidence type="ECO:0000259" key="9">
    <source>
        <dbReference type="Pfam" id="PF16589"/>
    </source>
</evidence>
<evidence type="ECO:0000259" key="8">
    <source>
        <dbReference type="Pfam" id="PF08914"/>
    </source>
</evidence>
<evidence type="ECO:0000256" key="4">
    <source>
        <dbReference type="ARBA" id="ARBA00022454"/>
    </source>
</evidence>
<dbReference type="Gene3D" id="3.40.50.10190">
    <property type="entry name" value="BRCT domain"/>
    <property type="match status" value="1"/>
</dbReference>
<dbReference type="InterPro" id="IPR039595">
    <property type="entry name" value="TE2IP/Rap1"/>
</dbReference>
<name>A0ABD3EZT3_9STRA</name>
<evidence type="ECO:0000256" key="6">
    <source>
        <dbReference type="ARBA" id="ARBA00023242"/>
    </source>
</evidence>
<accession>A0ABD3EZT3</accession>
<protein>
    <recommendedName>
        <fullName evidence="12">Telomeric repeat-binding factor 2-interacting protein 1</fullName>
    </recommendedName>
</protein>
<organism evidence="10 11">
    <name type="scientific">Phytophthora oleae</name>
    <dbReference type="NCBI Taxonomy" id="2107226"/>
    <lineage>
        <taxon>Eukaryota</taxon>
        <taxon>Sar</taxon>
        <taxon>Stramenopiles</taxon>
        <taxon>Oomycota</taxon>
        <taxon>Peronosporomycetes</taxon>
        <taxon>Peronosporales</taxon>
        <taxon>Peronosporaceae</taxon>
        <taxon>Phytophthora</taxon>
    </lineage>
</organism>
<evidence type="ECO:0000256" key="5">
    <source>
        <dbReference type="ARBA" id="ARBA00022895"/>
    </source>
</evidence>
<evidence type="ECO:0000256" key="2">
    <source>
        <dbReference type="ARBA" id="ARBA00004574"/>
    </source>
</evidence>
<dbReference type="CDD" id="cd11655">
    <property type="entry name" value="rap1_myb-like"/>
    <property type="match status" value="1"/>
</dbReference>
<feature type="region of interest" description="Disordered" evidence="7">
    <location>
        <begin position="291"/>
        <end position="315"/>
    </location>
</feature>
<evidence type="ECO:0008006" key="12">
    <source>
        <dbReference type="Google" id="ProtNLM"/>
    </source>
</evidence>